<name>A0A550JEY4_9BACT</name>
<feature type="domain" description="CheC-like protein" evidence="3">
    <location>
        <begin position="10"/>
        <end position="44"/>
    </location>
</feature>
<evidence type="ECO:0000256" key="2">
    <source>
        <dbReference type="ARBA" id="ARBA00022801"/>
    </source>
</evidence>
<protein>
    <submittedName>
        <fullName evidence="4">Chemotaxis protein CheC</fullName>
    </submittedName>
</protein>
<proteinExistence type="predicted"/>
<keyword evidence="5" id="KW-1185">Reference proteome</keyword>
<sequence length="207" mass="21538">MNLSTLSPAQLDTLKEVSNIGMGHAATALSRMLKTRIDLRVPRIAMVEISDIPELVGGPEAEVAGIRLAMNGPTPGTLLLVFPGDSARALLERLLGGRAAEPLDELGASALKEVGNILASAYLVALGGMLGMPLLPSVPQLAWDMAGAVLDQILGELGETGERALLVETEFHGEASLPEVIRGHFLILPDPATLEAILDSAGGGRPD</sequence>
<dbReference type="CDD" id="cd17909">
    <property type="entry name" value="CheC_ClassI"/>
    <property type="match status" value="1"/>
</dbReference>
<dbReference type="Pfam" id="PF04509">
    <property type="entry name" value="CheC"/>
    <property type="match status" value="1"/>
</dbReference>
<dbReference type="SUPFAM" id="SSF103039">
    <property type="entry name" value="CheC-like"/>
    <property type="match status" value="1"/>
</dbReference>
<evidence type="ECO:0000313" key="5">
    <source>
        <dbReference type="Proteomes" id="UP000317155"/>
    </source>
</evidence>
<dbReference type="RefSeq" id="WP_092057589.1">
    <property type="nucleotide sequence ID" value="NZ_FOJJ01000037.1"/>
</dbReference>
<accession>A0A550JEY4</accession>
<gene>
    <name evidence="4" type="ORF">FL622_08120</name>
</gene>
<dbReference type="PANTHER" id="PTHR43693">
    <property type="entry name" value="PROTEIN PHOSPHATASE CHEZ"/>
    <property type="match status" value="1"/>
</dbReference>
<dbReference type="PANTHER" id="PTHR43693:SF1">
    <property type="entry name" value="PROTEIN PHOSPHATASE CHEZ"/>
    <property type="match status" value="1"/>
</dbReference>
<dbReference type="OrthoDB" id="274823at2"/>
<dbReference type="GO" id="GO:0006935">
    <property type="term" value="P:chemotaxis"/>
    <property type="evidence" value="ECO:0007669"/>
    <property type="project" value="UniProtKB-KW"/>
</dbReference>
<dbReference type="Proteomes" id="UP000317155">
    <property type="component" value="Unassembled WGS sequence"/>
</dbReference>
<dbReference type="AlphaFoldDB" id="A0A550JEY4"/>
<reference evidence="4 5" key="1">
    <citation type="submission" date="2019-07" db="EMBL/GenBank/DDBJ databases">
        <title>Insights of Desulfuromonas acetexigens electromicrobiology.</title>
        <authorList>
            <person name="Katuri K."/>
            <person name="Sapireddy V."/>
            <person name="Shaw D.R."/>
            <person name="Saikaly P."/>
        </authorList>
    </citation>
    <scope>NUCLEOTIDE SEQUENCE [LARGE SCALE GENOMIC DNA]</scope>
    <source>
        <strain evidence="4 5">2873</strain>
    </source>
</reference>
<comment type="caution">
    <text evidence="4">The sequence shown here is derived from an EMBL/GenBank/DDBJ whole genome shotgun (WGS) entry which is preliminary data.</text>
</comment>
<dbReference type="GO" id="GO:0016787">
    <property type="term" value="F:hydrolase activity"/>
    <property type="evidence" value="ECO:0007669"/>
    <property type="project" value="UniProtKB-KW"/>
</dbReference>
<dbReference type="InterPro" id="IPR007597">
    <property type="entry name" value="CheC"/>
</dbReference>
<dbReference type="EMBL" id="VJVV01000005">
    <property type="protein sequence ID" value="TRO81762.1"/>
    <property type="molecule type" value="Genomic_DNA"/>
</dbReference>
<evidence type="ECO:0000256" key="1">
    <source>
        <dbReference type="ARBA" id="ARBA00022500"/>
    </source>
</evidence>
<evidence type="ECO:0000259" key="3">
    <source>
        <dbReference type="Pfam" id="PF04509"/>
    </source>
</evidence>
<dbReference type="InterPro" id="IPR028976">
    <property type="entry name" value="CheC-like_sf"/>
</dbReference>
<evidence type="ECO:0000313" key="4">
    <source>
        <dbReference type="EMBL" id="TRO81762.1"/>
    </source>
</evidence>
<dbReference type="Gene3D" id="3.40.1550.10">
    <property type="entry name" value="CheC-like"/>
    <property type="match status" value="1"/>
</dbReference>
<dbReference type="InterPro" id="IPR050992">
    <property type="entry name" value="CheZ_family_phosphatases"/>
</dbReference>
<keyword evidence="2" id="KW-0378">Hydrolase</keyword>
<keyword evidence="1" id="KW-0145">Chemotaxis</keyword>
<organism evidence="4 5">
    <name type="scientific">Trichloromonas acetexigens</name>
    <dbReference type="NCBI Taxonomy" id="38815"/>
    <lineage>
        <taxon>Bacteria</taxon>
        <taxon>Pseudomonadati</taxon>
        <taxon>Thermodesulfobacteriota</taxon>
        <taxon>Desulfuromonadia</taxon>
        <taxon>Desulfuromonadales</taxon>
        <taxon>Trichloromonadaceae</taxon>
        <taxon>Trichloromonas</taxon>
    </lineage>
</organism>